<dbReference type="EMBL" id="BTSX01000006">
    <property type="protein sequence ID" value="GMT04352.1"/>
    <property type="molecule type" value="Genomic_DNA"/>
</dbReference>
<feature type="compositionally biased region" description="Polar residues" evidence="1">
    <location>
        <begin position="927"/>
        <end position="951"/>
    </location>
</feature>
<sequence length="1142" mass="125168">MLRASTILLLCALAILSFGATPQAVVKSKLCANDPCTDALFVSTIERPQNYPDLLNLEAGQSVEILAIKFSDRPDMFEARANGVTGRIYGSSIKLEDYVNFLKFSIVGKKEYKSVAQEPKIGSNSVLGVVKSDQDLVRDYNVKAQALASMTGVEQEMMEIPPPPQKGHGHSHSHGHAHDHGHGHSHDGVDGHGHSHSAPETPKVEEVKVEAVTAVPPIEEVKNEVPLSSVPHVEANPATDEPKKELTEEEIEAEMQRLIEEDMKKLAEGTIEENAADASPTIAPAAAAAEEPVAATIETPLPVVDLPTTTVSPPVEETTSLPVVVEEPVVVTTPPPIPPTPPLPTPIDDLPPLPVSTTVSPPPAEVTEPPKTAATEPVEYCYGKDECPPGSIPPPTTDSPSSPPPLDPIPSSTPSPYEMPHPSDPSPPSPPSDPSPPSTTIDPFADLPPLPNHSNFGRTTRETVGGSTCNYQSSIISSTLRSGLPVVFGGMTDGSIGLWINVTLVLGAMVIVMVSKLICEGGDGMEYDRAAAHNLSTALKACQAQLAVKEAEAATPRIEPSILQKAEMADNQAHQIRQLEMQLQHAMGDLERKTVEADEANRKVESSREVIANAEMRASGAENELRKKEEEVKELRGVREKMNEKVEMAKMEEKKERKTREGMEEEMDRLKKRVIEVEGELEEAEKREREIIGEKKRLESEVSEMAKLMEDMEKNGVEKSSEKSGENENGWEDDTWSKDVEEKQTGEGSSANGSWSHGEEEESERNLPARESTSASSGNIREMVKLRARTAQLESENETLRESSDREKSERCRLEKERSSLSIEIEKLKKGVMEKEKEKKEATDRHNESHSSLISILKGVETRNDKLSEEVTRVQSELKSLEEEKRSAVDKLRDVESELKRLRNDYGHLETRHFNQTKELKKELQTARDQLASSSMGPLRSDTLNMSATSSLDDRGSLGLESHSHWDEPSEAEIQTAVHSTRRTPSSELLGSSHSRRSIRSRRSDRFMPDSGSPLDSGSGGEQRGVAMSMSREGRDGRGGEGPVRVDPQRRMRSRSHGRTPTQRSSYLNQAPPLYMDYQQPMYGLDAMARRHSRSGQQLYYSSGGSNGGRSPPPEMPLLPAMPPPGVRKPSSKRATGALPPQ</sequence>
<feature type="compositionally biased region" description="Basic and acidic residues" evidence="1">
    <location>
        <begin position="684"/>
        <end position="700"/>
    </location>
</feature>
<feature type="compositionally biased region" description="Low complexity" evidence="1">
    <location>
        <begin position="1095"/>
        <end position="1104"/>
    </location>
</feature>
<proteinExistence type="predicted"/>
<feature type="compositionally biased region" description="Basic and acidic residues" evidence="1">
    <location>
        <begin position="909"/>
        <end position="926"/>
    </location>
</feature>
<dbReference type="GO" id="GO:0051015">
    <property type="term" value="F:actin filament binding"/>
    <property type="evidence" value="ECO:0007669"/>
    <property type="project" value="TreeGrafter"/>
</dbReference>
<feature type="compositionally biased region" description="Basic and acidic residues" evidence="1">
    <location>
        <begin position="952"/>
        <end position="968"/>
    </location>
</feature>
<feature type="compositionally biased region" description="Polar residues" evidence="1">
    <location>
        <begin position="746"/>
        <end position="755"/>
    </location>
</feature>
<feature type="region of interest" description="Disordered" evidence="1">
    <location>
        <begin position="832"/>
        <end position="857"/>
    </location>
</feature>
<feature type="region of interest" description="Disordered" evidence="1">
    <location>
        <begin position="158"/>
        <end position="204"/>
    </location>
</feature>
<comment type="caution">
    <text evidence="3">The sequence shown here is derived from an EMBL/GenBank/DDBJ whole genome shotgun (WGS) entry which is preliminary data.</text>
</comment>
<dbReference type="GO" id="GO:0016460">
    <property type="term" value="C:myosin II complex"/>
    <property type="evidence" value="ECO:0007669"/>
    <property type="project" value="TreeGrafter"/>
</dbReference>
<feature type="compositionally biased region" description="Basic and acidic residues" evidence="1">
    <location>
        <begin position="798"/>
        <end position="816"/>
    </location>
</feature>
<evidence type="ECO:0000256" key="2">
    <source>
        <dbReference type="SAM" id="SignalP"/>
    </source>
</evidence>
<feature type="compositionally biased region" description="Polar residues" evidence="1">
    <location>
        <begin position="977"/>
        <end position="990"/>
    </location>
</feature>
<feature type="compositionally biased region" description="Basic and acidic residues" evidence="1">
    <location>
        <begin position="707"/>
        <end position="726"/>
    </location>
</feature>
<feature type="chain" id="PRO_5043674978" description="SH3 domain-containing protein" evidence="2">
    <location>
        <begin position="20"/>
        <end position="1142"/>
    </location>
</feature>
<keyword evidence="2" id="KW-0732">Signal</keyword>
<dbReference type="Gene3D" id="1.10.287.1490">
    <property type="match status" value="1"/>
</dbReference>
<accession>A0AAV5UCU3</accession>
<feature type="compositionally biased region" description="Polar residues" evidence="1">
    <location>
        <begin position="1059"/>
        <end position="1069"/>
    </location>
</feature>
<protein>
    <recommendedName>
        <fullName evidence="5">SH3 domain-containing protein</fullName>
    </recommendedName>
</protein>
<feature type="signal peptide" evidence="2">
    <location>
        <begin position="1"/>
        <end position="19"/>
    </location>
</feature>
<feature type="compositionally biased region" description="Low complexity" evidence="1">
    <location>
        <begin position="365"/>
        <end position="379"/>
    </location>
</feature>
<dbReference type="GO" id="GO:0005737">
    <property type="term" value="C:cytoplasm"/>
    <property type="evidence" value="ECO:0007669"/>
    <property type="project" value="TreeGrafter"/>
</dbReference>
<evidence type="ECO:0008006" key="5">
    <source>
        <dbReference type="Google" id="ProtNLM"/>
    </source>
</evidence>
<dbReference type="GO" id="GO:0000146">
    <property type="term" value="F:microfilament motor activity"/>
    <property type="evidence" value="ECO:0007669"/>
    <property type="project" value="TreeGrafter"/>
</dbReference>
<dbReference type="GO" id="GO:0032982">
    <property type="term" value="C:myosin filament"/>
    <property type="evidence" value="ECO:0007669"/>
    <property type="project" value="TreeGrafter"/>
</dbReference>
<feature type="region of interest" description="Disordered" evidence="1">
    <location>
        <begin position="680"/>
        <end position="816"/>
    </location>
</feature>
<reference evidence="3" key="1">
    <citation type="submission" date="2023-10" db="EMBL/GenBank/DDBJ databases">
        <title>Genome assembly of Pristionchus species.</title>
        <authorList>
            <person name="Yoshida K."/>
            <person name="Sommer R.J."/>
        </authorList>
    </citation>
    <scope>NUCLEOTIDE SEQUENCE</scope>
    <source>
        <strain evidence="3">RS0144</strain>
    </source>
</reference>
<feature type="region of interest" description="Disordered" evidence="1">
    <location>
        <begin position="1086"/>
        <end position="1142"/>
    </location>
</feature>
<dbReference type="PANTHER" id="PTHR45615:SF40">
    <property type="entry name" value="MYOSIN HEAVY CHAIN, NON-MUSCLE"/>
    <property type="match status" value="1"/>
</dbReference>
<dbReference type="Proteomes" id="UP001432027">
    <property type="component" value="Unassembled WGS sequence"/>
</dbReference>
<feature type="compositionally biased region" description="Pro residues" evidence="1">
    <location>
        <begin position="333"/>
        <end position="364"/>
    </location>
</feature>
<dbReference type="AlphaFoldDB" id="A0AAV5UCU3"/>
<evidence type="ECO:0000256" key="1">
    <source>
        <dbReference type="SAM" id="MobiDB-lite"/>
    </source>
</evidence>
<feature type="compositionally biased region" description="Basic and acidic residues" evidence="1">
    <location>
        <begin position="176"/>
        <end position="193"/>
    </location>
</feature>
<gene>
    <name evidence="3" type="ORF">PENTCL1PPCAC_26526</name>
</gene>
<keyword evidence="4" id="KW-1185">Reference proteome</keyword>
<feature type="region of interest" description="Disordered" evidence="1">
    <location>
        <begin position="333"/>
        <end position="465"/>
    </location>
</feature>
<evidence type="ECO:0000313" key="4">
    <source>
        <dbReference type="Proteomes" id="UP001432027"/>
    </source>
</evidence>
<feature type="compositionally biased region" description="Pro residues" evidence="1">
    <location>
        <begin position="390"/>
        <end position="437"/>
    </location>
</feature>
<dbReference type="PANTHER" id="PTHR45615">
    <property type="entry name" value="MYOSIN HEAVY CHAIN, NON-MUSCLE"/>
    <property type="match status" value="1"/>
</dbReference>
<name>A0AAV5UCU3_9BILA</name>
<feature type="compositionally biased region" description="Basic and acidic residues" evidence="1">
    <location>
        <begin position="735"/>
        <end position="745"/>
    </location>
</feature>
<feature type="compositionally biased region" description="Basic and acidic residues" evidence="1">
    <location>
        <begin position="832"/>
        <end position="849"/>
    </location>
</feature>
<feature type="region of interest" description="Disordered" evidence="1">
    <location>
        <begin position="909"/>
        <end position="1072"/>
    </location>
</feature>
<evidence type="ECO:0000313" key="3">
    <source>
        <dbReference type="EMBL" id="GMT04352.1"/>
    </source>
</evidence>
<feature type="compositionally biased region" description="Pro residues" evidence="1">
    <location>
        <begin position="1111"/>
        <end position="1127"/>
    </location>
</feature>
<organism evidence="3 4">
    <name type="scientific">Pristionchus entomophagus</name>
    <dbReference type="NCBI Taxonomy" id="358040"/>
    <lineage>
        <taxon>Eukaryota</taxon>
        <taxon>Metazoa</taxon>
        <taxon>Ecdysozoa</taxon>
        <taxon>Nematoda</taxon>
        <taxon>Chromadorea</taxon>
        <taxon>Rhabditida</taxon>
        <taxon>Rhabditina</taxon>
        <taxon>Diplogasteromorpha</taxon>
        <taxon>Diplogasteroidea</taxon>
        <taxon>Neodiplogasteridae</taxon>
        <taxon>Pristionchus</taxon>
    </lineage>
</organism>